<organism evidence="1 2">
    <name type="scientific">Aquabacterium lacunae</name>
    <dbReference type="NCBI Taxonomy" id="2528630"/>
    <lineage>
        <taxon>Bacteria</taxon>
        <taxon>Pseudomonadati</taxon>
        <taxon>Pseudomonadota</taxon>
        <taxon>Betaproteobacteria</taxon>
        <taxon>Burkholderiales</taxon>
        <taxon>Aquabacterium</taxon>
    </lineage>
</organism>
<feature type="non-terminal residue" evidence="1">
    <location>
        <position position="123"/>
    </location>
</feature>
<protein>
    <submittedName>
        <fullName evidence="1">Uncharacterized protein</fullName>
    </submittedName>
</protein>
<name>A0A4Q9GV98_9BURK</name>
<dbReference type="RefSeq" id="WP_130969323.1">
    <property type="nucleotide sequence ID" value="NZ_SIXI01000010.1"/>
</dbReference>
<accession>A0A4Q9GV98</accession>
<evidence type="ECO:0000313" key="2">
    <source>
        <dbReference type="Proteomes" id="UP000292120"/>
    </source>
</evidence>
<dbReference type="Proteomes" id="UP000292120">
    <property type="component" value="Unassembled WGS sequence"/>
</dbReference>
<reference evidence="1 2" key="1">
    <citation type="submission" date="2019-02" db="EMBL/GenBank/DDBJ databases">
        <title>Aquabacterium sp. strain KMB7.</title>
        <authorList>
            <person name="Chen W.-M."/>
        </authorList>
    </citation>
    <scope>NUCLEOTIDE SEQUENCE [LARGE SCALE GENOMIC DNA]</scope>
    <source>
        <strain evidence="1 2">KMB7</strain>
    </source>
</reference>
<comment type="caution">
    <text evidence="1">The sequence shown here is derived from an EMBL/GenBank/DDBJ whole genome shotgun (WGS) entry which is preliminary data.</text>
</comment>
<evidence type="ECO:0000313" key="1">
    <source>
        <dbReference type="EMBL" id="TBO27601.1"/>
    </source>
</evidence>
<gene>
    <name evidence="1" type="ORF">EYS42_16580</name>
</gene>
<keyword evidence="2" id="KW-1185">Reference proteome</keyword>
<dbReference type="AlphaFoldDB" id="A0A4Q9GV98"/>
<proteinExistence type="predicted"/>
<sequence>MAEKILAQEQWLVEHERFQVVTKYGLSIGAYPALDIVDDTAYYYLAGVSCATIESYHGEACSTLESARLNHLRSAPSILIRKARIKRNYAGDFLIEDSTEALNEKQREILLKNVPFALKILNR</sequence>
<dbReference type="EMBL" id="SIXI01000010">
    <property type="protein sequence ID" value="TBO27601.1"/>
    <property type="molecule type" value="Genomic_DNA"/>
</dbReference>